<organism evidence="1">
    <name type="scientific">uncultured Caudovirales phage</name>
    <dbReference type="NCBI Taxonomy" id="2100421"/>
    <lineage>
        <taxon>Viruses</taxon>
        <taxon>Duplodnaviria</taxon>
        <taxon>Heunggongvirae</taxon>
        <taxon>Uroviricota</taxon>
        <taxon>Caudoviricetes</taxon>
        <taxon>Peduoviridae</taxon>
        <taxon>Maltschvirus</taxon>
        <taxon>Maltschvirus maltsch</taxon>
    </lineage>
</organism>
<name>A0A6J5MYF4_9CAUD</name>
<proteinExistence type="predicted"/>
<reference evidence="1" key="1">
    <citation type="submission" date="2020-04" db="EMBL/GenBank/DDBJ databases">
        <authorList>
            <person name="Chiriac C."/>
            <person name="Salcher M."/>
            <person name="Ghai R."/>
            <person name="Kavagutti S V."/>
        </authorList>
    </citation>
    <scope>NUCLEOTIDE SEQUENCE</scope>
</reference>
<sequence length="163" mass="17776">MNHYQHPTTKQVRAVAPFEFAKETTVKGIDGKDVIIPAVKSISELQYEKNIADGFPAQPMTAAQFEAFRNPPPSPERLFEQGRATVQKMLDEIAVNTYGFSSGNALLIYAGFPNVDKDNALHFAAYEASCWDAAKAVNAQVMAGERSIPTATELLAAMPVFVP</sequence>
<gene>
    <name evidence="1" type="ORF">UFOVP607_2</name>
</gene>
<evidence type="ECO:0000313" key="1">
    <source>
        <dbReference type="EMBL" id="CAB4152235.1"/>
    </source>
</evidence>
<accession>A0A6J5MYF4</accession>
<protein>
    <submittedName>
        <fullName evidence="1">Uncharacterized protein</fullName>
    </submittedName>
</protein>
<dbReference type="EMBL" id="LR796581">
    <property type="protein sequence ID" value="CAB4152235.1"/>
    <property type="molecule type" value="Genomic_DNA"/>
</dbReference>